<reference evidence="1 2" key="1">
    <citation type="submission" date="2010-01" db="EMBL/GenBank/DDBJ databases">
        <authorList>
            <person name="Muzny D."/>
            <person name="Qin X."/>
            <person name="Deng J."/>
            <person name="Jiang H."/>
            <person name="Liu Y."/>
            <person name="Qu J."/>
            <person name="Song X.-Z."/>
            <person name="Zhang L."/>
            <person name="Thornton R."/>
            <person name="Coyle M."/>
            <person name="Francisco L."/>
            <person name="Jackson L."/>
            <person name="Javaid M."/>
            <person name="Korchina V."/>
            <person name="Kovar C."/>
            <person name="Mata R."/>
            <person name="Mathew T."/>
            <person name="Ngo R."/>
            <person name="Nguyen L."/>
            <person name="Nguyen N."/>
            <person name="Okwuonu G."/>
            <person name="Ongeri F."/>
            <person name="Pham C."/>
            <person name="Simmons D."/>
            <person name="Wilczek-Boney K."/>
            <person name="Hale W."/>
            <person name="Jakkamsetti A."/>
            <person name="Pham P."/>
            <person name="Ruth R."/>
            <person name="San Lucas F."/>
            <person name="Warren J."/>
            <person name="Zhang J."/>
            <person name="Zhao Z."/>
            <person name="Zhou C."/>
            <person name="Zhu D."/>
            <person name="Lee S."/>
            <person name="Bess C."/>
            <person name="Blankenburg K."/>
            <person name="Forbes L."/>
            <person name="Fu Q."/>
            <person name="Gubbala S."/>
            <person name="Hirani K."/>
            <person name="Jayaseelan J.C."/>
            <person name="Lara F."/>
            <person name="Munidasa M."/>
            <person name="Palculict T."/>
            <person name="Patil S."/>
            <person name="Pu L.-L."/>
            <person name="Saada N."/>
            <person name="Tang L."/>
            <person name="Weissenberger G."/>
            <person name="Zhu Y."/>
            <person name="Hemphill L."/>
            <person name="Shang Y."/>
            <person name="Youmans B."/>
            <person name="Ayvaz T."/>
            <person name="Ross M."/>
            <person name="Santibanez J."/>
            <person name="Aqrawi P."/>
            <person name="Gross S."/>
            <person name="Joshi V."/>
            <person name="Fowler G."/>
            <person name="Nazareth L."/>
            <person name="Reid J."/>
            <person name="Worley K."/>
            <person name="Petrosino J."/>
            <person name="Highlander S."/>
            <person name="Gibbs R."/>
        </authorList>
    </citation>
    <scope>NUCLEOTIDE SEQUENCE [LARGE SCALE GENOMIC DNA]</scope>
    <source>
        <strain evidence="1 2">DSM 4582</strain>
    </source>
</reference>
<organism evidence="1 2">
    <name type="scientific">Serratia odorifera DSM 4582</name>
    <dbReference type="NCBI Taxonomy" id="667129"/>
    <lineage>
        <taxon>Bacteria</taxon>
        <taxon>Pseudomonadati</taxon>
        <taxon>Pseudomonadota</taxon>
        <taxon>Gammaproteobacteria</taxon>
        <taxon>Enterobacterales</taxon>
        <taxon>Yersiniaceae</taxon>
        <taxon>Serratia</taxon>
    </lineage>
</organism>
<dbReference type="STRING" id="667129.HMPREF0758_0732"/>
<comment type="caution">
    <text evidence="1">The sequence shown here is derived from an EMBL/GenBank/DDBJ whole genome shotgun (WGS) entry which is preliminary data.</text>
</comment>
<proteinExistence type="predicted"/>
<gene>
    <name evidence="1" type="ORF">HMPREF0758_0732</name>
</gene>
<dbReference type="Proteomes" id="UP000005723">
    <property type="component" value="Unassembled WGS sequence"/>
</dbReference>
<evidence type="ECO:0000313" key="1">
    <source>
        <dbReference type="EMBL" id="EFE97441.1"/>
    </source>
</evidence>
<name>D4DXU9_SEROD</name>
<keyword evidence="2" id="KW-1185">Reference proteome</keyword>
<dbReference type="EMBL" id="ADBY01000017">
    <property type="protein sequence ID" value="EFE97441.1"/>
    <property type="molecule type" value="Genomic_DNA"/>
</dbReference>
<protein>
    <submittedName>
        <fullName evidence="1">Uncharacterized protein</fullName>
    </submittedName>
</protein>
<accession>D4DXU9</accession>
<dbReference type="HOGENOM" id="CLU_2556373_0_0_6"/>
<dbReference type="AlphaFoldDB" id="D4DXU9"/>
<sequence>MQLLFPRRFWMLPCEHKALLRNYHLKKEKNSLRKSHIFGEGFQNIWQKCLMESVGIQRRRMQVQILMSIISDLKLKQKEPKR</sequence>
<evidence type="ECO:0000313" key="2">
    <source>
        <dbReference type="Proteomes" id="UP000005723"/>
    </source>
</evidence>